<feature type="domain" description="CCT" evidence="5">
    <location>
        <begin position="329"/>
        <end position="371"/>
    </location>
</feature>
<dbReference type="PANTHER" id="PTHR31874">
    <property type="entry name" value="CCT MOTIF FAMILY PROTEIN, EXPRESSED"/>
    <property type="match status" value="1"/>
</dbReference>
<name>A0AAV7E9Z1_ARIFI</name>
<dbReference type="PANTHER" id="PTHR31874:SF25">
    <property type="entry name" value="CCT MOTIF FAMILY PROTEIN"/>
    <property type="match status" value="1"/>
</dbReference>
<evidence type="ECO:0000313" key="7">
    <source>
        <dbReference type="Proteomes" id="UP000825729"/>
    </source>
</evidence>
<evidence type="ECO:0000313" key="6">
    <source>
        <dbReference type="EMBL" id="KAG9445534.1"/>
    </source>
</evidence>
<feature type="compositionally biased region" description="Basic residues" evidence="4">
    <location>
        <begin position="14"/>
        <end position="24"/>
    </location>
</feature>
<evidence type="ECO:0000256" key="1">
    <source>
        <dbReference type="ARBA" id="ARBA00004123"/>
    </source>
</evidence>
<gene>
    <name evidence="6" type="ORF">H6P81_011662</name>
</gene>
<dbReference type="InterPro" id="IPR010402">
    <property type="entry name" value="CCT_domain"/>
</dbReference>
<evidence type="ECO:0000256" key="4">
    <source>
        <dbReference type="SAM" id="MobiDB-lite"/>
    </source>
</evidence>
<protein>
    <recommendedName>
        <fullName evidence="5">CCT domain-containing protein</fullName>
    </recommendedName>
</protein>
<sequence length="374" mass="42671">MCSTGDFPANPPSRRTRTKRKKPKFLSLRRVDHQYNYSTSSEMRTTTKTKRREQEQREEQQQQQPQLNLFPLHPENLFQEEIIIKEAQAKGEGYYLLGVGEEEEEEGGEATLAGLLQGQGRRGSPNSSSSSSSSVSAFSASVAAYGTAVDQLPPGDAVIMSNESLQLARAALRQYRERDTKEEKWVAYSDVATEVVGCVGKESSRCSPSPSPAGLSLKLDYEQILNAWSDKAPLYIQPGDQAPQMVPDLQYSSSHPQGLMEEEVGYYWRRSGEDQRMWLQVPDQGIGKANNNNMEEEGQEEDEGQEEEEEEEGEEGERMMNLIMGQQQREARVMRYKEKRHTRLFSKRIRYEVRKLNAEKRPRMKGRFVKRKAS</sequence>
<accession>A0AAV7E9Z1</accession>
<feature type="region of interest" description="Disordered" evidence="4">
    <location>
        <begin position="285"/>
        <end position="320"/>
    </location>
</feature>
<evidence type="ECO:0000256" key="2">
    <source>
        <dbReference type="ARBA" id="ARBA00023242"/>
    </source>
</evidence>
<dbReference type="EMBL" id="JAINDJ010000005">
    <property type="protein sequence ID" value="KAG9445534.1"/>
    <property type="molecule type" value="Genomic_DNA"/>
</dbReference>
<dbReference type="InterPro" id="IPR052453">
    <property type="entry name" value="CONSTANS-like_ZF"/>
</dbReference>
<dbReference type="Pfam" id="PF06203">
    <property type="entry name" value="CCT"/>
    <property type="match status" value="1"/>
</dbReference>
<evidence type="ECO:0000259" key="5">
    <source>
        <dbReference type="PROSITE" id="PS51017"/>
    </source>
</evidence>
<dbReference type="Proteomes" id="UP000825729">
    <property type="component" value="Unassembled WGS sequence"/>
</dbReference>
<dbReference type="GO" id="GO:0006355">
    <property type="term" value="P:regulation of DNA-templated transcription"/>
    <property type="evidence" value="ECO:0007669"/>
    <property type="project" value="TreeGrafter"/>
</dbReference>
<comment type="caution">
    <text evidence="6">The sequence shown here is derived from an EMBL/GenBank/DDBJ whole genome shotgun (WGS) entry which is preliminary data.</text>
</comment>
<reference evidence="6 7" key="1">
    <citation type="submission" date="2021-07" db="EMBL/GenBank/DDBJ databases">
        <title>The Aristolochia fimbriata genome: insights into angiosperm evolution, floral development and chemical biosynthesis.</title>
        <authorList>
            <person name="Jiao Y."/>
        </authorList>
    </citation>
    <scope>NUCLEOTIDE SEQUENCE [LARGE SCALE GENOMIC DNA]</scope>
    <source>
        <strain evidence="6">IBCAS-2021</strain>
        <tissue evidence="6">Leaf</tissue>
    </source>
</reference>
<feature type="region of interest" description="Disordered" evidence="4">
    <location>
        <begin position="1"/>
        <end position="70"/>
    </location>
</feature>
<proteinExistence type="predicted"/>
<dbReference type="AlphaFoldDB" id="A0AAV7E9Z1"/>
<dbReference type="PROSITE" id="PS51017">
    <property type="entry name" value="CCT"/>
    <property type="match status" value="1"/>
</dbReference>
<comment type="subcellular location">
    <subcellularLocation>
        <location evidence="1 3">Nucleus</location>
    </subcellularLocation>
</comment>
<keyword evidence="7" id="KW-1185">Reference proteome</keyword>
<feature type="compositionally biased region" description="Acidic residues" evidence="4">
    <location>
        <begin position="294"/>
        <end position="315"/>
    </location>
</feature>
<organism evidence="6 7">
    <name type="scientific">Aristolochia fimbriata</name>
    <name type="common">White veined hardy Dutchman's pipe vine</name>
    <dbReference type="NCBI Taxonomy" id="158543"/>
    <lineage>
        <taxon>Eukaryota</taxon>
        <taxon>Viridiplantae</taxon>
        <taxon>Streptophyta</taxon>
        <taxon>Embryophyta</taxon>
        <taxon>Tracheophyta</taxon>
        <taxon>Spermatophyta</taxon>
        <taxon>Magnoliopsida</taxon>
        <taxon>Magnoliidae</taxon>
        <taxon>Piperales</taxon>
        <taxon>Aristolochiaceae</taxon>
        <taxon>Aristolochia</taxon>
    </lineage>
</organism>
<dbReference type="GO" id="GO:0005634">
    <property type="term" value="C:nucleus"/>
    <property type="evidence" value="ECO:0007669"/>
    <property type="project" value="UniProtKB-SubCell"/>
</dbReference>
<evidence type="ECO:0000256" key="3">
    <source>
        <dbReference type="PROSITE-ProRule" id="PRU00357"/>
    </source>
</evidence>
<keyword evidence="2 3" id="KW-0539">Nucleus</keyword>